<reference evidence="3" key="3">
    <citation type="submission" date="2018-08" db="UniProtKB">
        <authorList>
            <consortium name="EnsemblPlants"/>
        </authorList>
    </citation>
    <scope>IDENTIFICATION</scope>
    <source>
        <strain evidence="3">cv. Bd21</strain>
    </source>
</reference>
<sequence length="97" mass="10737">METWSESRRSPKPKALANQQPSQFPSFVRSQAGARTKQCPGLVAWRCSIELVMGPKGPSSRVELDGVPVQLCWNSAEGSFGATRLVEMNNNRTVHCY</sequence>
<evidence type="ECO:0000256" key="1">
    <source>
        <dbReference type="SAM" id="MobiDB-lite"/>
    </source>
</evidence>
<dbReference type="Gramene" id="PNT61058">
    <property type="protein sequence ID" value="PNT61058"/>
    <property type="gene ID" value="BRADI_5g09783v3"/>
</dbReference>
<feature type="region of interest" description="Disordered" evidence="1">
    <location>
        <begin position="1"/>
        <end position="31"/>
    </location>
</feature>
<dbReference type="Gramene" id="PNT61059">
    <property type="protein sequence ID" value="PNT61059"/>
    <property type="gene ID" value="BRADI_5g09783v3"/>
</dbReference>
<gene>
    <name evidence="2" type="ORF">BRADI_5g09783v3</name>
</gene>
<dbReference type="EnsemblPlants" id="PNT61059">
    <property type="protein sequence ID" value="PNT61059"/>
    <property type="gene ID" value="BRADI_5g09783v3"/>
</dbReference>
<name>A0A2K2CGA3_BRADI</name>
<reference evidence="2" key="2">
    <citation type="submission" date="2017-06" db="EMBL/GenBank/DDBJ databases">
        <title>WGS assembly of Brachypodium distachyon.</title>
        <authorList>
            <consortium name="The International Brachypodium Initiative"/>
            <person name="Lucas S."/>
            <person name="Harmon-Smith M."/>
            <person name="Lail K."/>
            <person name="Tice H."/>
            <person name="Grimwood J."/>
            <person name="Bruce D."/>
            <person name="Barry K."/>
            <person name="Shu S."/>
            <person name="Lindquist E."/>
            <person name="Wang M."/>
            <person name="Pitluck S."/>
            <person name="Vogel J.P."/>
            <person name="Garvin D.F."/>
            <person name="Mockler T.C."/>
            <person name="Schmutz J."/>
            <person name="Rokhsar D."/>
            <person name="Bevan M.W."/>
        </authorList>
    </citation>
    <scope>NUCLEOTIDE SEQUENCE</scope>
    <source>
        <strain evidence="2">Bd21</strain>
    </source>
</reference>
<keyword evidence="4" id="KW-1185">Reference proteome</keyword>
<dbReference type="InParanoid" id="A0A2K2CGA3"/>
<feature type="compositionally biased region" description="Polar residues" evidence="1">
    <location>
        <begin position="17"/>
        <end position="29"/>
    </location>
</feature>
<organism evidence="2">
    <name type="scientific">Brachypodium distachyon</name>
    <name type="common">Purple false brome</name>
    <name type="synonym">Trachynia distachya</name>
    <dbReference type="NCBI Taxonomy" id="15368"/>
    <lineage>
        <taxon>Eukaryota</taxon>
        <taxon>Viridiplantae</taxon>
        <taxon>Streptophyta</taxon>
        <taxon>Embryophyta</taxon>
        <taxon>Tracheophyta</taxon>
        <taxon>Spermatophyta</taxon>
        <taxon>Magnoliopsida</taxon>
        <taxon>Liliopsida</taxon>
        <taxon>Poales</taxon>
        <taxon>Poaceae</taxon>
        <taxon>BOP clade</taxon>
        <taxon>Pooideae</taxon>
        <taxon>Stipodae</taxon>
        <taxon>Brachypodieae</taxon>
        <taxon>Brachypodium</taxon>
    </lineage>
</organism>
<dbReference type="EMBL" id="CM000884">
    <property type="protein sequence ID" value="PNT61059.1"/>
    <property type="molecule type" value="Genomic_DNA"/>
</dbReference>
<evidence type="ECO:0000313" key="2">
    <source>
        <dbReference type="EMBL" id="PNT61058.1"/>
    </source>
</evidence>
<accession>A0A2K2CGA3</accession>
<evidence type="ECO:0000313" key="4">
    <source>
        <dbReference type="Proteomes" id="UP000008810"/>
    </source>
</evidence>
<protein>
    <submittedName>
        <fullName evidence="2 3">Uncharacterized protein</fullName>
    </submittedName>
</protein>
<dbReference type="EnsemblPlants" id="PNT61058">
    <property type="protein sequence ID" value="PNT61058"/>
    <property type="gene ID" value="BRADI_5g09783v3"/>
</dbReference>
<dbReference type="AlphaFoldDB" id="A0A2K2CGA3"/>
<dbReference type="EMBL" id="CM000884">
    <property type="protein sequence ID" value="PNT61058.1"/>
    <property type="molecule type" value="Genomic_DNA"/>
</dbReference>
<evidence type="ECO:0000313" key="3">
    <source>
        <dbReference type="EnsemblPlants" id="PNT61058"/>
    </source>
</evidence>
<reference evidence="2 3" key="1">
    <citation type="journal article" date="2010" name="Nature">
        <title>Genome sequencing and analysis of the model grass Brachypodium distachyon.</title>
        <authorList>
            <consortium name="International Brachypodium Initiative"/>
        </authorList>
    </citation>
    <scope>NUCLEOTIDE SEQUENCE [LARGE SCALE GENOMIC DNA]</scope>
    <source>
        <strain evidence="2 3">Bd21</strain>
    </source>
</reference>
<proteinExistence type="predicted"/>
<dbReference type="Proteomes" id="UP000008810">
    <property type="component" value="Chromosome 5"/>
</dbReference>